<name>A0A9D4AFY9_9ROSI</name>
<protein>
    <recommendedName>
        <fullName evidence="3">Reverse transcriptase domain-containing protein</fullName>
    </recommendedName>
</protein>
<dbReference type="AlphaFoldDB" id="A0A9D4AFY9"/>
<comment type="caution">
    <text evidence="1">The sequence shown here is derived from an EMBL/GenBank/DDBJ whole genome shotgun (WGS) entry which is preliminary data.</text>
</comment>
<reference evidence="1 2" key="1">
    <citation type="journal article" date="2021" name="Plant Biotechnol. J.">
        <title>Multi-omics assisted identification of the key and species-specific regulatory components of drought-tolerant mechanisms in Gossypium stocksii.</title>
        <authorList>
            <person name="Yu D."/>
            <person name="Ke L."/>
            <person name="Zhang D."/>
            <person name="Wu Y."/>
            <person name="Sun Y."/>
            <person name="Mei J."/>
            <person name="Sun J."/>
            <person name="Sun Y."/>
        </authorList>
    </citation>
    <scope>NUCLEOTIDE SEQUENCE [LARGE SCALE GENOMIC DNA]</scope>
    <source>
        <strain evidence="2">cv. E1</strain>
        <tissue evidence="1">Leaf</tissue>
    </source>
</reference>
<keyword evidence="2" id="KW-1185">Reference proteome</keyword>
<organism evidence="1 2">
    <name type="scientific">Gossypium stocksii</name>
    <dbReference type="NCBI Taxonomy" id="47602"/>
    <lineage>
        <taxon>Eukaryota</taxon>
        <taxon>Viridiplantae</taxon>
        <taxon>Streptophyta</taxon>
        <taxon>Embryophyta</taxon>
        <taxon>Tracheophyta</taxon>
        <taxon>Spermatophyta</taxon>
        <taxon>Magnoliopsida</taxon>
        <taxon>eudicotyledons</taxon>
        <taxon>Gunneridae</taxon>
        <taxon>Pentapetalae</taxon>
        <taxon>rosids</taxon>
        <taxon>malvids</taxon>
        <taxon>Malvales</taxon>
        <taxon>Malvaceae</taxon>
        <taxon>Malvoideae</taxon>
        <taxon>Gossypium</taxon>
    </lineage>
</organism>
<dbReference type="EMBL" id="JAIQCV010000003">
    <property type="protein sequence ID" value="KAH1114480.1"/>
    <property type="molecule type" value="Genomic_DNA"/>
</dbReference>
<dbReference type="OrthoDB" id="1748983at2759"/>
<proteinExistence type="predicted"/>
<evidence type="ECO:0008006" key="3">
    <source>
        <dbReference type="Google" id="ProtNLM"/>
    </source>
</evidence>
<sequence length="97" mass="11263">MNEALMGQFTDKEIMDAFDHMDPRKAPGIDGPSDLFFQKNWLRWVQMSFASVMMCWRSSKNGPNKGLVIKLDMSKAYDKVEWDFLEDFVNRMGFANG</sequence>
<gene>
    <name evidence="1" type="ORF">J1N35_007858</name>
</gene>
<evidence type="ECO:0000313" key="1">
    <source>
        <dbReference type="EMBL" id="KAH1114480.1"/>
    </source>
</evidence>
<accession>A0A9D4AFY9</accession>
<evidence type="ECO:0000313" key="2">
    <source>
        <dbReference type="Proteomes" id="UP000828251"/>
    </source>
</evidence>
<dbReference type="Proteomes" id="UP000828251">
    <property type="component" value="Unassembled WGS sequence"/>
</dbReference>